<accession>A0ABW4EC80</accession>
<dbReference type="PIRSF" id="PIRSF037847">
    <property type="entry name" value="NiaR"/>
    <property type="match status" value="1"/>
</dbReference>
<reference evidence="4" key="1">
    <citation type="journal article" date="2019" name="Int. J. Syst. Evol. Microbiol.">
        <title>The Global Catalogue of Microorganisms (GCM) 10K type strain sequencing project: providing services to taxonomists for standard genome sequencing and annotation.</title>
        <authorList>
            <consortium name="The Broad Institute Genomics Platform"/>
            <consortium name="The Broad Institute Genome Sequencing Center for Infectious Disease"/>
            <person name="Wu L."/>
            <person name="Ma J."/>
        </authorList>
    </citation>
    <scope>NUCLEOTIDE SEQUENCE [LARGE SCALE GENOMIC DNA]</scope>
    <source>
        <strain evidence="4">CCM 8903</strain>
    </source>
</reference>
<evidence type="ECO:0000313" key="4">
    <source>
        <dbReference type="Proteomes" id="UP001597252"/>
    </source>
</evidence>
<dbReference type="Gene3D" id="1.10.10.10">
    <property type="entry name" value="Winged helix-like DNA-binding domain superfamily/Winged helix DNA-binding domain"/>
    <property type="match status" value="1"/>
</dbReference>
<protein>
    <submittedName>
        <fullName evidence="3">Transcription repressor NadR</fullName>
    </submittedName>
</protein>
<keyword evidence="4" id="KW-1185">Reference proteome</keyword>
<dbReference type="SUPFAM" id="SSF46785">
    <property type="entry name" value="Winged helix' DNA-binding domain"/>
    <property type="match status" value="1"/>
</dbReference>
<gene>
    <name evidence="3" type="ORF">ACFQ5J_12310</name>
</gene>
<sequence length="169" mass="18248">MLTSAERQSQIKAALADAPEPITASAFGKKFGVSRQTIVGDIALLRAQGTPLIATPRGYRFKPEAANTAVVVCKHTPEQAGEEIQLVIDNGGVLVDVLVDHPLYGQLRGELQIATAAEKNLFLAKMEQLQGHMLSELTGGIHLHTIAYDNIEQFKAVKAALRNAGFLYE</sequence>
<dbReference type="SUPFAM" id="SSF75500">
    <property type="entry name" value="Putative transcriptional regulator TM1602, C-terminal domain"/>
    <property type="match status" value="1"/>
</dbReference>
<dbReference type="InterPro" id="IPR035922">
    <property type="entry name" value="3H_dom_sf"/>
</dbReference>
<dbReference type="InterPro" id="IPR004173">
    <property type="entry name" value="3H_domain"/>
</dbReference>
<comment type="caution">
    <text evidence="3">The sequence shown here is derived from an EMBL/GenBank/DDBJ whole genome shotgun (WGS) entry which is preliminary data.</text>
</comment>
<dbReference type="Proteomes" id="UP001597252">
    <property type="component" value="Unassembled WGS sequence"/>
</dbReference>
<dbReference type="InterPro" id="IPR036390">
    <property type="entry name" value="WH_DNA-bd_sf"/>
</dbReference>
<dbReference type="Gene3D" id="3.30.1340.20">
    <property type="entry name" value="3H domain"/>
    <property type="match status" value="1"/>
</dbReference>
<dbReference type="PANTHER" id="PTHR40068:SF1">
    <property type="entry name" value="TRANSCRIPTION REPRESSOR NIAR-RELATED"/>
    <property type="match status" value="1"/>
</dbReference>
<evidence type="ECO:0000313" key="3">
    <source>
        <dbReference type="EMBL" id="MFD1486006.1"/>
    </source>
</evidence>
<dbReference type="Pfam" id="PF02829">
    <property type="entry name" value="3H"/>
    <property type="match status" value="1"/>
</dbReference>
<evidence type="ECO:0000259" key="2">
    <source>
        <dbReference type="Pfam" id="PF08279"/>
    </source>
</evidence>
<dbReference type="Pfam" id="PF08279">
    <property type="entry name" value="HTH_11"/>
    <property type="match status" value="1"/>
</dbReference>
<proteinExistence type="predicted"/>
<dbReference type="EMBL" id="JBHTON010000052">
    <property type="protein sequence ID" value="MFD1486006.1"/>
    <property type="molecule type" value="Genomic_DNA"/>
</dbReference>
<dbReference type="PANTHER" id="PTHR40068">
    <property type="entry name" value="TRANSCRIPTION REPRESSOR NIAR-RELATED"/>
    <property type="match status" value="1"/>
</dbReference>
<dbReference type="RefSeq" id="WP_125754408.1">
    <property type="nucleotide sequence ID" value="NZ_JBHTON010000052.1"/>
</dbReference>
<dbReference type="InterPro" id="IPR026043">
    <property type="entry name" value="NadR"/>
</dbReference>
<dbReference type="InterPro" id="IPR036388">
    <property type="entry name" value="WH-like_DNA-bd_sf"/>
</dbReference>
<name>A0ABW4EC80_9LACO</name>
<feature type="domain" description="3H" evidence="1">
    <location>
        <begin position="71"/>
        <end position="167"/>
    </location>
</feature>
<evidence type="ECO:0000259" key="1">
    <source>
        <dbReference type="Pfam" id="PF02829"/>
    </source>
</evidence>
<feature type="domain" description="Helix-turn-helix type 11" evidence="2">
    <location>
        <begin position="7"/>
        <end position="60"/>
    </location>
</feature>
<dbReference type="InterPro" id="IPR013196">
    <property type="entry name" value="HTH_11"/>
</dbReference>
<organism evidence="3 4">
    <name type="scientific">Lacticaseibacillus baoqingensis</name>
    <dbReference type="NCBI Taxonomy" id="2486013"/>
    <lineage>
        <taxon>Bacteria</taxon>
        <taxon>Bacillati</taxon>
        <taxon>Bacillota</taxon>
        <taxon>Bacilli</taxon>
        <taxon>Lactobacillales</taxon>
        <taxon>Lactobacillaceae</taxon>
        <taxon>Lacticaseibacillus</taxon>
    </lineage>
</organism>